<evidence type="ECO:0000256" key="1">
    <source>
        <dbReference type="ARBA" id="ARBA00005130"/>
    </source>
</evidence>
<dbReference type="PANTHER" id="PTHR43808">
    <property type="entry name" value="ACETYLORNITHINE DEACETYLASE"/>
    <property type="match status" value="1"/>
</dbReference>
<evidence type="ECO:0000256" key="6">
    <source>
        <dbReference type="ARBA" id="ARBA00022605"/>
    </source>
</evidence>
<comment type="similarity">
    <text evidence="2 15">Belongs to the peptidase M20A family. DapE subfamily.</text>
</comment>
<comment type="pathway">
    <text evidence="1 15">Amino-acid biosynthesis; L-lysine biosynthesis via DAP pathway; LL-2,6-diaminopimelate from (S)-tetrahydrodipicolinate (succinylase route): step 3/3.</text>
</comment>
<evidence type="ECO:0000256" key="14">
    <source>
        <dbReference type="ARBA" id="ARBA00051301"/>
    </source>
</evidence>
<dbReference type="InterPro" id="IPR011650">
    <property type="entry name" value="Peptidase_M20_dimer"/>
</dbReference>
<evidence type="ECO:0000256" key="9">
    <source>
        <dbReference type="ARBA" id="ARBA00022833"/>
    </source>
</evidence>
<evidence type="ECO:0000256" key="7">
    <source>
        <dbReference type="ARBA" id="ARBA00022723"/>
    </source>
</evidence>
<evidence type="ECO:0000256" key="2">
    <source>
        <dbReference type="ARBA" id="ARBA00006746"/>
    </source>
</evidence>
<feature type="binding site" evidence="15">
    <location>
        <position position="352"/>
    </location>
    <ligand>
        <name>Zn(2+)</name>
        <dbReference type="ChEBI" id="CHEBI:29105"/>
        <label>2</label>
    </ligand>
</feature>
<dbReference type="GO" id="GO:0019877">
    <property type="term" value="P:diaminopimelate biosynthetic process"/>
    <property type="evidence" value="ECO:0007669"/>
    <property type="project" value="UniProtKB-UniRule"/>
</dbReference>
<dbReference type="SUPFAM" id="SSF55031">
    <property type="entry name" value="Bacterial exopeptidase dimerisation domain"/>
    <property type="match status" value="1"/>
</dbReference>
<feature type="binding site" evidence="15">
    <location>
        <position position="103"/>
    </location>
    <ligand>
        <name>Zn(2+)</name>
        <dbReference type="ChEBI" id="CHEBI:29105"/>
        <label>2</label>
    </ligand>
</feature>
<feature type="domain" description="Peptidase M20 dimerisation" evidence="16">
    <location>
        <begin position="179"/>
        <end position="286"/>
    </location>
</feature>
<dbReference type="CDD" id="cd03891">
    <property type="entry name" value="M20_DapE_proteobac"/>
    <property type="match status" value="1"/>
</dbReference>
<comment type="subunit">
    <text evidence="3 15">Homodimer.</text>
</comment>
<dbReference type="InterPro" id="IPR050072">
    <property type="entry name" value="Peptidase_M20A"/>
</dbReference>
<reference evidence="18" key="1">
    <citation type="journal article" date="2017" name="Proc. Natl. Acad. Sci. U.S.A.">
        <title>Simulation of Deepwater Horizon oil plume reveals substrate specialization within a complex community of hydrocarbon degraders.</title>
        <authorList>
            <person name="Hu P."/>
            <person name="Dubinsky E.A."/>
            <person name="Probst A.J."/>
            <person name="Wang J."/>
            <person name="Sieber C.M.K."/>
            <person name="Tom L.M."/>
            <person name="Gardinali P."/>
            <person name="Banfield J.F."/>
            <person name="Atlas R.M."/>
            <person name="Andersen G.L."/>
        </authorList>
    </citation>
    <scope>NUCLEOTIDE SEQUENCE [LARGE SCALE GENOMIC DNA]</scope>
</reference>
<evidence type="ECO:0000256" key="3">
    <source>
        <dbReference type="ARBA" id="ARBA00011738"/>
    </source>
</evidence>
<organism evidence="17 18">
    <name type="scientific">Oleispira antarctica</name>
    <dbReference type="NCBI Taxonomy" id="188908"/>
    <lineage>
        <taxon>Bacteria</taxon>
        <taxon>Pseudomonadati</taxon>
        <taxon>Pseudomonadota</taxon>
        <taxon>Gammaproteobacteria</taxon>
        <taxon>Oceanospirillales</taxon>
        <taxon>Oceanospirillaceae</taxon>
        <taxon>Oleispira</taxon>
    </lineage>
</organism>
<evidence type="ECO:0000256" key="13">
    <source>
        <dbReference type="ARBA" id="ARBA00031891"/>
    </source>
</evidence>
<dbReference type="AlphaFoldDB" id="A0A1Y5HS74"/>
<feature type="binding site" evidence="15">
    <location>
        <position position="70"/>
    </location>
    <ligand>
        <name>Zn(2+)</name>
        <dbReference type="ChEBI" id="CHEBI:29105"/>
        <label>1</label>
    </ligand>
</feature>
<comment type="cofactor">
    <cofactor evidence="15">
        <name>Zn(2+)</name>
        <dbReference type="ChEBI" id="CHEBI:29105"/>
    </cofactor>
    <cofactor evidence="15">
        <name>Co(2+)</name>
        <dbReference type="ChEBI" id="CHEBI:48828"/>
    </cofactor>
    <text evidence="15">Binds 2 Zn(2+) or Co(2+) ions per subunit.</text>
</comment>
<dbReference type="GO" id="GO:0008270">
    <property type="term" value="F:zinc ion binding"/>
    <property type="evidence" value="ECO:0007669"/>
    <property type="project" value="UniProtKB-UniRule"/>
</dbReference>
<keyword evidence="12 15" id="KW-0170">Cobalt</keyword>
<feature type="binding site" evidence="15">
    <location>
        <position position="138"/>
    </location>
    <ligand>
        <name>Zn(2+)</name>
        <dbReference type="ChEBI" id="CHEBI:29105"/>
        <label>2</label>
    </ligand>
</feature>
<evidence type="ECO:0000256" key="4">
    <source>
        <dbReference type="ARBA" id="ARBA00011921"/>
    </source>
</evidence>
<proteinExistence type="inferred from homology"/>
<dbReference type="SUPFAM" id="SSF53187">
    <property type="entry name" value="Zn-dependent exopeptidases"/>
    <property type="match status" value="1"/>
</dbReference>
<dbReference type="EC" id="3.5.1.18" evidence="4 15"/>
<feature type="active site" evidence="15">
    <location>
        <position position="72"/>
    </location>
</feature>
<dbReference type="InterPro" id="IPR005941">
    <property type="entry name" value="DapE_proteobac"/>
</dbReference>
<comment type="caution">
    <text evidence="17">The sequence shown here is derived from an EMBL/GenBank/DDBJ whole genome shotgun (WGS) entry which is preliminary data.</text>
</comment>
<evidence type="ECO:0000256" key="12">
    <source>
        <dbReference type="ARBA" id="ARBA00023285"/>
    </source>
</evidence>
<dbReference type="Pfam" id="PF01546">
    <property type="entry name" value="Peptidase_M20"/>
    <property type="match status" value="1"/>
</dbReference>
<dbReference type="GO" id="GO:0009089">
    <property type="term" value="P:lysine biosynthetic process via diaminopimelate"/>
    <property type="evidence" value="ECO:0007669"/>
    <property type="project" value="UniProtKB-UniRule"/>
</dbReference>
<dbReference type="Pfam" id="PF07687">
    <property type="entry name" value="M20_dimer"/>
    <property type="match status" value="1"/>
</dbReference>
<dbReference type="UniPathway" id="UPA00034">
    <property type="reaction ID" value="UER00021"/>
</dbReference>
<feature type="binding site" evidence="15">
    <location>
        <position position="166"/>
    </location>
    <ligand>
        <name>Zn(2+)</name>
        <dbReference type="ChEBI" id="CHEBI:29105"/>
        <label>1</label>
    </ligand>
</feature>
<dbReference type="EMBL" id="MABE01000419">
    <property type="protein sequence ID" value="OUS40176.1"/>
    <property type="molecule type" value="Genomic_DNA"/>
</dbReference>
<dbReference type="PANTHER" id="PTHR43808:SF31">
    <property type="entry name" value="N-ACETYL-L-CITRULLINE DEACETYLASE"/>
    <property type="match status" value="1"/>
</dbReference>
<evidence type="ECO:0000256" key="5">
    <source>
        <dbReference type="ARBA" id="ARBA00022391"/>
    </source>
</evidence>
<keyword evidence="8 15" id="KW-0378">Hydrolase</keyword>
<keyword evidence="11 15" id="KW-0457">Lysine biosynthesis</keyword>
<protein>
    <recommendedName>
        <fullName evidence="5 15">Succinyl-diaminopimelate desuccinylase</fullName>
        <shortName evidence="15">SDAP desuccinylase</shortName>
        <ecNumber evidence="4 15">3.5.1.18</ecNumber>
    </recommendedName>
    <alternativeName>
        <fullName evidence="13 15">N-succinyl-LL-2,6-diaminoheptanedioate amidohydrolase</fullName>
    </alternativeName>
</protein>
<gene>
    <name evidence="15" type="primary">dapE</name>
    <name evidence="17" type="ORF">A9R00_07365</name>
</gene>
<dbReference type="HAMAP" id="MF_01690">
    <property type="entry name" value="DapE"/>
    <property type="match status" value="1"/>
</dbReference>
<dbReference type="Gene3D" id="3.40.630.10">
    <property type="entry name" value="Zn peptidases"/>
    <property type="match status" value="2"/>
</dbReference>
<evidence type="ECO:0000313" key="17">
    <source>
        <dbReference type="EMBL" id="OUS40176.1"/>
    </source>
</evidence>
<comment type="function">
    <text evidence="15">Catalyzes the hydrolysis of N-succinyl-L,L-diaminopimelic acid (SDAP), forming succinate and LL-2,6-diaminopimelate (DAP), an intermediate involved in the bacterial biosynthesis of lysine and meso-diaminopimelic acid, an essential component of bacterial cell walls.</text>
</comment>
<keyword evidence="6 15" id="KW-0028">Amino-acid biosynthesis</keyword>
<dbReference type="InterPro" id="IPR002933">
    <property type="entry name" value="Peptidase_M20"/>
</dbReference>
<keyword evidence="7 15" id="KW-0479">Metal-binding</keyword>
<evidence type="ECO:0000259" key="16">
    <source>
        <dbReference type="Pfam" id="PF07687"/>
    </source>
</evidence>
<evidence type="ECO:0000256" key="8">
    <source>
        <dbReference type="ARBA" id="ARBA00022801"/>
    </source>
</evidence>
<dbReference type="FunFam" id="3.40.630.10:FF:000005">
    <property type="entry name" value="Succinyl-diaminopimelate desuccinylase"/>
    <property type="match status" value="1"/>
</dbReference>
<dbReference type="InterPro" id="IPR036264">
    <property type="entry name" value="Bact_exopeptidase_dim_dom"/>
</dbReference>
<evidence type="ECO:0000256" key="15">
    <source>
        <dbReference type="HAMAP-Rule" id="MF_01690"/>
    </source>
</evidence>
<sequence>MTDKLTPTLELAFDLMQRRSVTPIDAGCQQMMMDRLGAVGFIHEEMRFDDTDNLWSRRGTEGPLVCFAGHTDVVPTGPEGNWTYPPFEPQIHDGLLYGRGAADMKGSIAAFMIATENFVKEHPNHKGSIAYLITSDEEGPAKNGTVKVIETLEARNEKIDMCIVGEPSSTTDTGDTIKNGRRGSLGCVLTVKGIQGHVAYPQLARNPIHDVAPALAEMTNETWDNGNDFFPATSFQISNINSGTGATNVIPGDCVVTFNFRFSTELTAEILKERTEAIFAKHNLDYDIDWNLSGQPFLTSAGPLVEATVEAIKTVTGIDTELSTAGGTSDGRFIAPTGSQVIELGPRNATIHKIDECVEAEDLNILTTIYQRILENLLVDPK</sequence>
<dbReference type="Proteomes" id="UP000227088">
    <property type="component" value="Unassembled WGS sequence"/>
</dbReference>
<dbReference type="FunFam" id="3.30.70.360:FF:000011">
    <property type="entry name" value="Succinyl-diaminopimelate desuccinylase"/>
    <property type="match status" value="1"/>
</dbReference>
<feature type="binding site" evidence="15">
    <location>
        <position position="103"/>
    </location>
    <ligand>
        <name>Zn(2+)</name>
        <dbReference type="ChEBI" id="CHEBI:29105"/>
        <label>1</label>
    </ligand>
</feature>
<keyword evidence="9 15" id="KW-0862">Zinc</keyword>
<dbReference type="GO" id="GO:0008777">
    <property type="term" value="F:acetylornithine deacetylase activity"/>
    <property type="evidence" value="ECO:0007669"/>
    <property type="project" value="TreeGrafter"/>
</dbReference>
<dbReference type="NCBIfam" id="TIGR01246">
    <property type="entry name" value="dapE_proteo"/>
    <property type="match status" value="1"/>
</dbReference>
<dbReference type="GO" id="GO:0050897">
    <property type="term" value="F:cobalt ion binding"/>
    <property type="evidence" value="ECO:0007669"/>
    <property type="project" value="UniProtKB-UniRule"/>
</dbReference>
<dbReference type="GO" id="GO:0009014">
    <property type="term" value="F:succinyl-diaminopimelate desuccinylase activity"/>
    <property type="evidence" value="ECO:0007669"/>
    <property type="project" value="UniProtKB-UniRule"/>
</dbReference>
<evidence type="ECO:0000256" key="10">
    <source>
        <dbReference type="ARBA" id="ARBA00022915"/>
    </source>
</evidence>
<keyword evidence="10 15" id="KW-0220">Diaminopimelate biosynthesis</keyword>
<evidence type="ECO:0000313" key="18">
    <source>
        <dbReference type="Proteomes" id="UP000227088"/>
    </source>
</evidence>
<evidence type="ECO:0000256" key="11">
    <source>
        <dbReference type="ARBA" id="ARBA00023154"/>
    </source>
</evidence>
<dbReference type="GO" id="GO:0006526">
    <property type="term" value="P:L-arginine biosynthetic process"/>
    <property type="evidence" value="ECO:0007669"/>
    <property type="project" value="TreeGrafter"/>
</dbReference>
<dbReference type="NCBIfam" id="NF009557">
    <property type="entry name" value="PRK13009.1"/>
    <property type="match status" value="1"/>
</dbReference>
<accession>A0A1Y5HS74</accession>
<comment type="catalytic activity">
    <reaction evidence="14 15">
        <text>N-succinyl-(2S,6S)-2,6-diaminopimelate + H2O = (2S,6S)-2,6-diaminopimelate + succinate</text>
        <dbReference type="Rhea" id="RHEA:22608"/>
        <dbReference type="ChEBI" id="CHEBI:15377"/>
        <dbReference type="ChEBI" id="CHEBI:30031"/>
        <dbReference type="ChEBI" id="CHEBI:57609"/>
        <dbReference type="ChEBI" id="CHEBI:58087"/>
        <dbReference type="EC" id="3.5.1.18"/>
    </reaction>
</comment>
<name>A0A1Y5HS74_OLEAN</name>
<feature type="active site" description="Proton acceptor" evidence="15">
    <location>
        <position position="137"/>
    </location>
</feature>